<dbReference type="Proteomes" id="UP001596039">
    <property type="component" value="Unassembled WGS sequence"/>
</dbReference>
<feature type="DNA-binding region" description="H-T-H motif" evidence="4">
    <location>
        <begin position="34"/>
        <end position="53"/>
    </location>
</feature>
<keyword evidence="7" id="KW-1185">Reference proteome</keyword>
<dbReference type="PROSITE" id="PS50977">
    <property type="entry name" value="HTH_TETR_2"/>
    <property type="match status" value="1"/>
</dbReference>
<dbReference type="EMBL" id="JBHSMG010000005">
    <property type="protein sequence ID" value="MFC5503496.1"/>
    <property type="molecule type" value="Genomic_DNA"/>
</dbReference>
<keyword evidence="2 4" id="KW-0238">DNA-binding</keyword>
<keyword evidence="1" id="KW-0805">Transcription regulation</keyword>
<dbReference type="InterPro" id="IPR023772">
    <property type="entry name" value="DNA-bd_HTH_TetR-type_CS"/>
</dbReference>
<organism evidence="6 7">
    <name type="scientific">Lysinimonas soli</name>
    <dbReference type="NCBI Taxonomy" id="1074233"/>
    <lineage>
        <taxon>Bacteria</taxon>
        <taxon>Bacillati</taxon>
        <taxon>Actinomycetota</taxon>
        <taxon>Actinomycetes</taxon>
        <taxon>Micrococcales</taxon>
        <taxon>Microbacteriaceae</taxon>
        <taxon>Lysinimonas</taxon>
    </lineage>
</organism>
<dbReference type="SUPFAM" id="SSF46689">
    <property type="entry name" value="Homeodomain-like"/>
    <property type="match status" value="1"/>
</dbReference>
<dbReference type="SUPFAM" id="SSF48498">
    <property type="entry name" value="Tetracyclin repressor-like, C-terminal domain"/>
    <property type="match status" value="1"/>
</dbReference>
<evidence type="ECO:0000259" key="5">
    <source>
        <dbReference type="PROSITE" id="PS50977"/>
    </source>
</evidence>
<evidence type="ECO:0000256" key="4">
    <source>
        <dbReference type="PROSITE-ProRule" id="PRU00335"/>
    </source>
</evidence>
<dbReference type="InterPro" id="IPR009057">
    <property type="entry name" value="Homeodomain-like_sf"/>
</dbReference>
<keyword evidence="3" id="KW-0804">Transcription</keyword>
<evidence type="ECO:0000313" key="6">
    <source>
        <dbReference type="EMBL" id="MFC5503496.1"/>
    </source>
</evidence>
<dbReference type="InterPro" id="IPR001647">
    <property type="entry name" value="HTH_TetR"/>
</dbReference>
<dbReference type="PANTHER" id="PTHR30055:SF234">
    <property type="entry name" value="HTH-TYPE TRANSCRIPTIONAL REGULATOR BETI"/>
    <property type="match status" value="1"/>
</dbReference>
<name>A0ABW0NST5_9MICO</name>
<evidence type="ECO:0000256" key="2">
    <source>
        <dbReference type="ARBA" id="ARBA00023125"/>
    </source>
</evidence>
<dbReference type="Gene3D" id="1.10.357.10">
    <property type="entry name" value="Tetracycline Repressor, domain 2"/>
    <property type="match status" value="1"/>
</dbReference>
<dbReference type="PANTHER" id="PTHR30055">
    <property type="entry name" value="HTH-TYPE TRANSCRIPTIONAL REGULATOR RUTR"/>
    <property type="match status" value="1"/>
</dbReference>
<dbReference type="Pfam" id="PF00440">
    <property type="entry name" value="TetR_N"/>
    <property type="match status" value="1"/>
</dbReference>
<dbReference type="InterPro" id="IPR050109">
    <property type="entry name" value="HTH-type_TetR-like_transc_reg"/>
</dbReference>
<dbReference type="PROSITE" id="PS01081">
    <property type="entry name" value="HTH_TETR_1"/>
    <property type="match status" value="1"/>
</dbReference>
<comment type="caution">
    <text evidence="6">The sequence shown here is derived from an EMBL/GenBank/DDBJ whole genome shotgun (WGS) entry which is preliminary data.</text>
</comment>
<evidence type="ECO:0000256" key="3">
    <source>
        <dbReference type="ARBA" id="ARBA00023163"/>
    </source>
</evidence>
<proteinExistence type="predicted"/>
<dbReference type="RefSeq" id="WP_386741206.1">
    <property type="nucleotide sequence ID" value="NZ_JBHSMG010000005.1"/>
</dbReference>
<sequence>MVRPRFHKLAVARQEHILNAALSEFAAHGFADASLNRIIDAAGISKGSMYYYFDGKEDLYTHVIRDRLERLLGGAGPFPVPPAGTPDEFWSSLTELYLRLMKVLLTSPEVAALLRGWLSGGGAPSVSTAQQEAEQATLPWLLGTLAVGQEIGAVRTDLPTDLLLALVMSLGQVIDIWLIRQPPASADLDRTVRTLIDVIRRAVAPD</sequence>
<dbReference type="PRINTS" id="PR00455">
    <property type="entry name" value="HTHTETR"/>
</dbReference>
<feature type="domain" description="HTH tetR-type" evidence="5">
    <location>
        <begin position="11"/>
        <end position="71"/>
    </location>
</feature>
<reference evidence="7" key="1">
    <citation type="journal article" date="2019" name="Int. J. Syst. Evol. Microbiol.">
        <title>The Global Catalogue of Microorganisms (GCM) 10K type strain sequencing project: providing services to taxonomists for standard genome sequencing and annotation.</title>
        <authorList>
            <consortium name="The Broad Institute Genomics Platform"/>
            <consortium name="The Broad Institute Genome Sequencing Center for Infectious Disease"/>
            <person name="Wu L."/>
            <person name="Ma J."/>
        </authorList>
    </citation>
    <scope>NUCLEOTIDE SEQUENCE [LARGE SCALE GENOMIC DNA]</scope>
    <source>
        <strain evidence="7">CGMCC 4.6997</strain>
    </source>
</reference>
<evidence type="ECO:0000256" key="1">
    <source>
        <dbReference type="ARBA" id="ARBA00023015"/>
    </source>
</evidence>
<dbReference type="InterPro" id="IPR036271">
    <property type="entry name" value="Tet_transcr_reg_TetR-rel_C_sf"/>
</dbReference>
<protein>
    <submittedName>
        <fullName evidence="6">TetR/AcrR family transcriptional regulator</fullName>
    </submittedName>
</protein>
<gene>
    <name evidence="6" type="ORF">ACFPJ4_14700</name>
</gene>
<evidence type="ECO:0000313" key="7">
    <source>
        <dbReference type="Proteomes" id="UP001596039"/>
    </source>
</evidence>
<accession>A0ABW0NST5</accession>